<dbReference type="Proteomes" id="UP000494106">
    <property type="component" value="Unassembled WGS sequence"/>
</dbReference>
<evidence type="ECO:0000256" key="3">
    <source>
        <dbReference type="ARBA" id="ARBA00022771"/>
    </source>
</evidence>
<dbReference type="InterPro" id="IPR050863">
    <property type="entry name" value="CenT-Element_Derived"/>
</dbReference>
<evidence type="ECO:0000256" key="6">
    <source>
        <dbReference type="ARBA" id="ARBA00023242"/>
    </source>
</evidence>
<dbReference type="InterPro" id="IPR004875">
    <property type="entry name" value="DDE_SF_endonuclease_dom"/>
</dbReference>
<comment type="subcellular location">
    <subcellularLocation>
        <location evidence="1">Nucleus</location>
    </subcellularLocation>
</comment>
<dbReference type="Pfam" id="PF03221">
    <property type="entry name" value="HTH_Tnp_Tc5"/>
    <property type="match status" value="1"/>
</dbReference>
<dbReference type="InterPro" id="IPR011011">
    <property type="entry name" value="Znf_FYVE_PHD"/>
</dbReference>
<evidence type="ECO:0000313" key="10">
    <source>
        <dbReference type="Proteomes" id="UP000494106"/>
    </source>
</evidence>
<accession>A0A8S1A2V8</accession>
<comment type="caution">
    <text evidence="9">The sequence shown here is derived from an EMBL/GenBank/DDBJ whole genome shotgun (WGS) entry which is preliminary data.</text>
</comment>
<feature type="compositionally biased region" description="Polar residues" evidence="7">
    <location>
        <begin position="484"/>
        <end position="504"/>
    </location>
</feature>
<dbReference type="Pfam" id="PF03184">
    <property type="entry name" value="DDE_1"/>
    <property type="match status" value="1"/>
</dbReference>
<dbReference type="OrthoDB" id="8058166at2759"/>
<dbReference type="CDD" id="cd15489">
    <property type="entry name" value="PHD_SF"/>
    <property type="match status" value="1"/>
</dbReference>
<keyword evidence="10" id="KW-1185">Reference proteome</keyword>
<feature type="compositionally biased region" description="Low complexity" evidence="7">
    <location>
        <begin position="449"/>
        <end position="466"/>
    </location>
</feature>
<evidence type="ECO:0000256" key="2">
    <source>
        <dbReference type="ARBA" id="ARBA00022723"/>
    </source>
</evidence>
<dbReference type="SUPFAM" id="SSF57903">
    <property type="entry name" value="FYVE/PHD zinc finger"/>
    <property type="match status" value="1"/>
</dbReference>
<dbReference type="SMART" id="SM00249">
    <property type="entry name" value="PHD"/>
    <property type="match status" value="1"/>
</dbReference>
<evidence type="ECO:0000313" key="9">
    <source>
        <dbReference type="EMBL" id="CAB3238732.1"/>
    </source>
</evidence>
<name>A0A8S1A2V8_ARCPL</name>
<dbReference type="EMBL" id="CADEBC010000500">
    <property type="protein sequence ID" value="CAB3238732.1"/>
    <property type="molecule type" value="Genomic_DNA"/>
</dbReference>
<feature type="compositionally biased region" description="Polar residues" evidence="7">
    <location>
        <begin position="415"/>
        <end position="425"/>
    </location>
</feature>
<evidence type="ECO:0000256" key="5">
    <source>
        <dbReference type="ARBA" id="ARBA00023125"/>
    </source>
</evidence>
<keyword evidence="6" id="KW-0539">Nucleus</keyword>
<dbReference type="PANTHER" id="PTHR19303:SF74">
    <property type="entry name" value="POGO TRANSPOSABLE ELEMENT WITH KRAB DOMAIN"/>
    <property type="match status" value="1"/>
</dbReference>
<proteinExistence type="predicted"/>
<dbReference type="GO" id="GO:0003677">
    <property type="term" value="F:DNA binding"/>
    <property type="evidence" value="ECO:0007669"/>
    <property type="project" value="UniProtKB-KW"/>
</dbReference>
<protein>
    <recommendedName>
        <fullName evidence="8">HTH CENPB-type domain-containing protein</fullName>
    </recommendedName>
</protein>
<dbReference type="GO" id="GO:0005634">
    <property type="term" value="C:nucleus"/>
    <property type="evidence" value="ECO:0007669"/>
    <property type="project" value="UniProtKB-SubCell"/>
</dbReference>
<dbReference type="PANTHER" id="PTHR19303">
    <property type="entry name" value="TRANSPOSON"/>
    <property type="match status" value="1"/>
</dbReference>
<keyword evidence="4" id="KW-0862">Zinc</keyword>
<organism evidence="9 10">
    <name type="scientific">Arctia plantaginis</name>
    <name type="common">Wood tiger moth</name>
    <name type="synonym">Phalaena plantaginis</name>
    <dbReference type="NCBI Taxonomy" id="874455"/>
    <lineage>
        <taxon>Eukaryota</taxon>
        <taxon>Metazoa</taxon>
        <taxon>Ecdysozoa</taxon>
        <taxon>Arthropoda</taxon>
        <taxon>Hexapoda</taxon>
        <taxon>Insecta</taxon>
        <taxon>Pterygota</taxon>
        <taxon>Neoptera</taxon>
        <taxon>Endopterygota</taxon>
        <taxon>Lepidoptera</taxon>
        <taxon>Glossata</taxon>
        <taxon>Ditrysia</taxon>
        <taxon>Noctuoidea</taxon>
        <taxon>Erebidae</taxon>
        <taxon>Arctiinae</taxon>
        <taxon>Arctia</taxon>
    </lineage>
</organism>
<keyword evidence="5" id="KW-0238">DNA-binding</keyword>
<dbReference type="InterPro" id="IPR013083">
    <property type="entry name" value="Znf_RING/FYVE/PHD"/>
</dbReference>
<feature type="region of interest" description="Disordered" evidence="7">
    <location>
        <begin position="394"/>
        <end position="504"/>
    </location>
</feature>
<dbReference type="Gene3D" id="3.30.40.10">
    <property type="entry name" value="Zinc/RING finger domain, C3HC4 (zinc finger)"/>
    <property type="match status" value="1"/>
</dbReference>
<gene>
    <name evidence="9" type="ORF">APLA_LOCUS7530</name>
</gene>
<dbReference type="Pfam" id="PF05225">
    <property type="entry name" value="HTH_psq"/>
    <property type="match status" value="1"/>
</dbReference>
<keyword evidence="3" id="KW-0863">Zinc-finger</keyword>
<dbReference type="PROSITE" id="PS51253">
    <property type="entry name" value="HTH_CENPB"/>
    <property type="match status" value="1"/>
</dbReference>
<dbReference type="InterPro" id="IPR009057">
    <property type="entry name" value="Homeodomain-like_sf"/>
</dbReference>
<sequence length="688" mass="77754">MAPKRALWSEDDLIAAVRAVQRGTLSTYKAAERYKVPRRTIRNHLQSGSLKKSLGRKPILNDEEEAQLVQRIIRYSEMGLPVTPRILRRLVYKYCEQNNIKHNFNAEGKRAGKDWFKAFMKRHHEISVRKAQFMNPARAQKLNKFIVDDHFKKLRDIYNKFDLYDHPEKIYNMDEKGCRLTIHHQQSVLAKKGAKRVHLQASEHAESVTIAGCVNALGTTIPPMVIFKGKRLKPELYDNLPQGSLVEKSAKGYMTNELFKIFLKHLSRYKSQGPCLLIFDGAACHLDLSKVDISDSLGINLYCLPSNTTHELQPLDKAVYRSFEHHWDAELLSFLDQNRDKKLTKARFNIILSSVWSKCMTHSNITSGFKATGLYPFNPQAIPETAFAPSILTEAPAPDGAQENAPALEHPHAQASESGDTTPSILSEAPTPDRDQENIPPINNDQQKSSNSAASSPSILTSIPIPDVSLGNISPVDCLRTATPEPTKQSPAIASTSTGQVSRESIVQRSYYRTVYGTSSSSDESDDLPLSRLKKNDFYDLLPTPVKVQTCTPTVRRKAINYRGTPITKDLFDKYNQEKINSKEVKGNKRKKNKQDENFTDVKTGRKEKTKFKKTLNPKKAKIVSAKKSTTVKGKSQKQVSWYCHACKEDRMDDAMRQCSRCSKWYHEECVGLTAEDTDEFQCPDGCE</sequence>
<evidence type="ECO:0000256" key="1">
    <source>
        <dbReference type="ARBA" id="ARBA00004123"/>
    </source>
</evidence>
<dbReference type="AlphaFoldDB" id="A0A8S1A2V8"/>
<keyword evidence="2" id="KW-0479">Metal-binding</keyword>
<dbReference type="InterPro" id="IPR001965">
    <property type="entry name" value="Znf_PHD"/>
</dbReference>
<evidence type="ECO:0000256" key="7">
    <source>
        <dbReference type="SAM" id="MobiDB-lite"/>
    </source>
</evidence>
<dbReference type="GO" id="GO:0008270">
    <property type="term" value="F:zinc ion binding"/>
    <property type="evidence" value="ECO:0007669"/>
    <property type="project" value="UniProtKB-KW"/>
</dbReference>
<dbReference type="Gene3D" id="1.10.10.60">
    <property type="entry name" value="Homeodomain-like"/>
    <property type="match status" value="1"/>
</dbReference>
<evidence type="ECO:0000256" key="4">
    <source>
        <dbReference type="ARBA" id="ARBA00022833"/>
    </source>
</evidence>
<evidence type="ECO:0000259" key="8">
    <source>
        <dbReference type="PROSITE" id="PS51253"/>
    </source>
</evidence>
<reference evidence="9 10" key="1">
    <citation type="submission" date="2020-04" db="EMBL/GenBank/DDBJ databases">
        <authorList>
            <person name="Wallbank WR R."/>
            <person name="Pardo Diaz C."/>
            <person name="Kozak K."/>
            <person name="Martin S."/>
            <person name="Jiggins C."/>
            <person name="Moest M."/>
            <person name="Warren A I."/>
            <person name="Byers J.R.P. K."/>
            <person name="Montejo-Kovacevich G."/>
            <person name="Yen C E."/>
        </authorList>
    </citation>
    <scope>NUCLEOTIDE SEQUENCE [LARGE SCALE GENOMIC DNA]</scope>
</reference>
<dbReference type="InterPro" id="IPR006600">
    <property type="entry name" value="HTH_CenpB_DNA-bd_dom"/>
</dbReference>
<dbReference type="InterPro" id="IPR007889">
    <property type="entry name" value="HTH_Psq"/>
</dbReference>
<dbReference type="SUPFAM" id="SSF46689">
    <property type="entry name" value="Homeodomain-like"/>
    <property type="match status" value="1"/>
</dbReference>
<feature type="domain" description="HTH CENPB-type" evidence="8">
    <location>
        <begin position="52"/>
        <end position="129"/>
    </location>
</feature>